<dbReference type="InterPro" id="IPR049704">
    <property type="entry name" value="Aminotrans_3_PPA_site"/>
</dbReference>
<dbReference type="GO" id="GO:0008453">
    <property type="term" value="F:alanine-glyoxylate transaminase activity"/>
    <property type="evidence" value="ECO:0007669"/>
    <property type="project" value="UniProtKB-EC"/>
</dbReference>
<keyword evidence="41" id="KW-1185">Reference proteome</keyword>
<comment type="catalytic activity">
    <reaction evidence="21">
        <text>N(omega),N(omega)-dimethyl-L-arginine + oxaloacetate = 5-(3,3-dimethylguanidino)-2-oxopentanoate + L-aspartate</text>
        <dbReference type="Rhea" id="RHEA:77343"/>
        <dbReference type="ChEBI" id="CHEBI:16452"/>
        <dbReference type="ChEBI" id="CHEBI:29991"/>
        <dbReference type="ChEBI" id="CHEBI:58326"/>
        <dbReference type="ChEBI" id="CHEBI:197301"/>
    </reaction>
</comment>
<accession>A0AAW1D2R1</accession>
<dbReference type="Gene3D" id="3.90.1150.10">
    <property type="entry name" value="Aspartate Aminotransferase, domain 1"/>
    <property type="match status" value="1"/>
</dbReference>
<evidence type="ECO:0000256" key="16">
    <source>
        <dbReference type="ARBA" id="ARBA00042611"/>
    </source>
</evidence>
<dbReference type="InterPro" id="IPR015422">
    <property type="entry name" value="PyrdxlP-dep_Trfase_small"/>
</dbReference>
<protein>
    <recommendedName>
        <fullName evidence="13">Alanine--glyoxylate aminotransferase 2, mitochondrial</fullName>
        <ecNumber evidence="28">2.6.1.18</ecNumber>
        <ecNumber evidence="12">2.6.1.40</ecNumber>
        <ecNumber evidence="5">2.6.1.44</ecNumber>
    </recommendedName>
    <alternativeName>
        <fullName evidence="14">(R)-3-amino-2-methylpropionate--pyruvate transaminase</fullName>
    </alternativeName>
    <alternativeName>
        <fullName evidence="16">Beta-ALAAT II</fullName>
    </alternativeName>
    <alternativeName>
        <fullName evidence="17">Beta-alanine-pyruvate aminotransferase</fullName>
    </alternativeName>
    <alternativeName>
        <fullName evidence="30">D-3-aminoisobutyrate-pyruvate aminotransferase</fullName>
    </alternativeName>
    <alternativeName>
        <fullName evidence="15">D-AIBAT</fullName>
    </alternativeName>
    <alternativeName>
        <fullName evidence="29">D-beta-aminoisobutyrate-pyruvate aminotransferase</fullName>
    </alternativeName>
</protein>
<evidence type="ECO:0000256" key="27">
    <source>
        <dbReference type="ARBA" id="ARBA00043826"/>
    </source>
</evidence>
<dbReference type="InterPro" id="IPR005814">
    <property type="entry name" value="Aminotrans_3"/>
</dbReference>
<evidence type="ECO:0000256" key="9">
    <source>
        <dbReference type="ARBA" id="ARBA00022946"/>
    </source>
</evidence>
<gene>
    <name evidence="40" type="ORF">O3M35_011535</name>
</gene>
<reference evidence="40 41" key="1">
    <citation type="submission" date="2022-12" db="EMBL/GenBank/DDBJ databases">
        <title>Chromosome-level genome assembly of true bugs.</title>
        <authorList>
            <person name="Ma L."/>
            <person name="Li H."/>
        </authorList>
    </citation>
    <scope>NUCLEOTIDE SEQUENCE [LARGE SCALE GENOMIC DNA]</scope>
    <source>
        <strain evidence="40">Lab_2022b</strain>
    </source>
</reference>
<evidence type="ECO:0000256" key="36">
    <source>
        <dbReference type="ARBA" id="ARBA00048916"/>
    </source>
</evidence>
<evidence type="ECO:0000256" key="28">
    <source>
        <dbReference type="ARBA" id="ARBA00044055"/>
    </source>
</evidence>
<evidence type="ECO:0000256" key="7">
    <source>
        <dbReference type="ARBA" id="ARBA00022679"/>
    </source>
</evidence>
<dbReference type="EC" id="2.6.1.44" evidence="5"/>
<evidence type="ECO:0000256" key="11">
    <source>
        <dbReference type="ARBA" id="ARBA00033660"/>
    </source>
</evidence>
<dbReference type="GO" id="GO:0030170">
    <property type="term" value="F:pyridoxal phosphate binding"/>
    <property type="evidence" value="ECO:0007669"/>
    <property type="project" value="InterPro"/>
</dbReference>
<evidence type="ECO:0000256" key="2">
    <source>
        <dbReference type="ARBA" id="ARBA00004173"/>
    </source>
</evidence>
<evidence type="ECO:0000256" key="17">
    <source>
        <dbReference type="ARBA" id="ARBA00042669"/>
    </source>
</evidence>
<comment type="catalytic activity">
    <reaction evidence="25">
        <text>N(omega),N('omega)-dimethyl-L-arginine + pyruvate = 5-(3,3'-dimethylguanidino)-2-oxopentanoate + L-alanine</text>
        <dbReference type="Rhea" id="RHEA:77307"/>
        <dbReference type="ChEBI" id="CHEBI:15361"/>
        <dbReference type="ChEBI" id="CHEBI:57972"/>
        <dbReference type="ChEBI" id="CHEBI:197308"/>
        <dbReference type="ChEBI" id="CHEBI:197310"/>
    </reaction>
</comment>
<comment type="caution">
    <text evidence="40">The sequence shown here is derived from an EMBL/GenBank/DDBJ whole genome shotgun (WGS) entry which is preliminary data.</text>
</comment>
<evidence type="ECO:0000256" key="23">
    <source>
        <dbReference type="ARBA" id="ARBA00043758"/>
    </source>
</evidence>
<comment type="catalytic activity">
    <reaction evidence="27">
        <text>2-oxopentanoate + N(omega),N(omega)-dimethyl-L-arginine = 5-(3,3-dimethylguanidino)-2-oxopentanoate + L-2-aminopentanoate</text>
        <dbReference type="Rhea" id="RHEA:77359"/>
        <dbReference type="ChEBI" id="CHEBI:28644"/>
        <dbReference type="ChEBI" id="CHEBI:58326"/>
        <dbReference type="ChEBI" id="CHEBI:58441"/>
        <dbReference type="ChEBI" id="CHEBI:197301"/>
    </reaction>
</comment>
<evidence type="ECO:0000256" key="13">
    <source>
        <dbReference type="ARBA" id="ARBA00039862"/>
    </source>
</evidence>
<name>A0AAW1D2R1_9HEMI</name>
<comment type="catalytic activity">
    <reaction evidence="22">
        <text>2-oxobutanoate + L-alanine = (2S)-2-aminobutanoate + pyruvate</text>
        <dbReference type="Rhea" id="RHEA:77355"/>
        <dbReference type="ChEBI" id="CHEBI:15361"/>
        <dbReference type="ChEBI" id="CHEBI:16763"/>
        <dbReference type="ChEBI" id="CHEBI:57972"/>
        <dbReference type="ChEBI" id="CHEBI:74359"/>
        <dbReference type="EC" id="2.6.1.44"/>
    </reaction>
</comment>
<dbReference type="EC" id="2.6.1.18" evidence="28"/>
<evidence type="ECO:0000256" key="5">
    <source>
        <dbReference type="ARBA" id="ARBA00013049"/>
    </source>
</evidence>
<comment type="catalytic activity">
    <reaction evidence="33">
        <text>2-oxohexanoate + N(omega),N(omega)-dimethyl-L-arginine = L-2-aminohexanoate + 5-(3,3-dimethylguanidino)-2-oxopentanoate</text>
        <dbReference type="Rhea" id="RHEA:77363"/>
        <dbReference type="ChEBI" id="CHEBI:35177"/>
        <dbReference type="ChEBI" id="CHEBI:58326"/>
        <dbReference type="ChEBI" id="CHEBI:58455"/>
        <dbReference type="ChEBI" id="CHEBI:197301"/>
    </reaction>
</comment>
<keyword evidence="10" id="KW-0496">Mitochondrion</keyword>
<dbReference type="Proteomes" id="UP001461498">
    <property type="component" value="Unassembled WGS sequence"/>
</dbReference>
<dbReference type="EC" id="2.6.1.40" evidence="12"/>
<evidence type="ECO:0000256" key="21">
    <source>
        <dbReference type="ARBA" id="ARBA00043749"/>
    </source>
</evidence>
<keyword evidence="7" id="KW-0808">Transferase</keyword>
<evidence type="ECO:0000256" key="19">
    <source>
        <dbReference type="ARBA" id="ARBA00043679"/>
    </source>
</evidence>
<evidence type="ECO:0000256" key="4">
    <source>
        <dbReference type="ARBA" id="ARBA00011881"/>
    </source>
</evidence>
<proteinExistence type="inferred from homology"/>
<comment type="catalytic activity">
    <reaction evidence="31">
        <text>N(omega),N(omega)-dimethyl-L-arginine + glyoxylate = 5-(3,3-dimethylguanidino)-2-oxopentanoate + glycine</text>
        <dbReference type="Rhea" id="RHEA:77311"/>
        <dbReference type="ChEBI" id="CHEBI:36655"/>
        <dbReference type="ChEBI" id="CHEBI:57305"/>
        <dbReference type="ChEBI" id="CHEBI:58326"/>
        <dbReference type="ChEBI" id="CHEBI:197301"/>
    </reaction>
</comment>
<dbReference type="GO" id="GO:0047305">
    <property type="term" value="F:(R)-3-amino-2-methylpropionate-pyruvate transaminase activity"/>
    <property type="evidence" value="ECO:0007669"/>
    <property type="project" value="UniProtKB-EC"/>
</dbReference>
<evidence type="ECO:0000256" key="37">
    <source>
        <dbReference type="ARBA" id="ARBA00049480"/>
    </source>
</evidence>
<evidence type="ECO:0000256" key="15">
    <source>
        <dbReference type="ARBA" id="ARBA00041845"/>
    </source>
</evidence>
<evidence type="ECO:0000256" key="31">
    <source>
        <dbReference type="ARBA" id="ARBA00047892"/>
    </source>
</evidence>
<evidence type="ECO:0000256" key="35">
    <source>
        <dbReference type="ARBA" id="ARBA00048760"/>
    </source>
</evidence>
<evidence type="ECO:0000256" key="22">
    <source>
        <dbReference type="ARBA" id="ARBA00043751"/>
    </source>
</evidence>
<comment type="subcellular location">
    <subcellularLocation>
        <location evidence="2">Mitochondrion</location>
    </subcellularLocation>
</comment>
<comment type="similarity">
    <text evidence="3 39">Belongs to the class-III pyridoxal-phosphate-dependent aminotransferase family.</text>
</comment>
<evidence type="ECO:0000256" key="10">
    <source>
        <dbReference type="ARBA" id="ARBA00023128"/>
    </source>
</evidence>
<evidence type="ECO:0000256" key="33">
    <source>
        <dbReference type="ARBA" id="ARBA00048500"/>
    </source>
</evidence>
<comment type="catalytic activity">
    <reaction evidence="23">
        <text>N(omega)-methyl-L-arginine + pyruvate = 5-(3-methylguanidino)-2-oxopentanoate + L-alanine</text>
        <dbReference type="Rhea" id="RHEA:77319"/>
        <dbReference type="ChEBI" id="CHEBI:15361"/>
        <dbReference type="ChEBI" id="CHEBI:57972"/>
        <dbReference type="ChEBI" id="CHEBI:114953"/>
        <dbReference type="ChEBI" id="CHEBI:197314"/>
    </reaction>
</comment>
<dbReference type="EMBL" id="JAPXFL010000008">
    <property type="protein sequence ID" value="KAK9502839.1"/>
    <property type="molecule type" value="Genomic_DNA"/>
</dbReference>
<evidence type="ECO:0000256" key="30">
    <source>
        <dbReference type="ARBA" id="ARBA00044258"/>
    </source>
</evidence>
<comment type="catalytic activity">
    <reaction evidence="24">
        <text>L-ornithine + pyruvate = 5-amino-2-oxopentanoate + L-alanine</text>
        <dbReference type="Rhea" id="RHEA:77327"/>
        <dbReference type="ChEBI" id="CHEBI:15361"/>
        <dbReference type="ChEBI" id="CHEBI:46911"/>
        <dbReference type="ChEBI" id="CHEBI:57972"/>
        <dbReference type="ChEBI" id="CHEBI:58802"/>
    </reaction>
</comment>
<sequence>MKNMFGRNFIVRGLIKNENFRKFTTNQRPPPVMPSCDYKPKQYEGPDFDTVQKIKEKHIVPCIKQYYKEPLLLHEGHMQWLFDHNGRRYLDMFSGIVTVSAGHCHPKVTKETKDQIDKLWHTTNIYLHPKLYEYAEKLTAKLPGNLKVAYFVNSGSEANDLAMLITRIYTGNFDIISFRNAYHGLSPYSMGMTALSFSRHDVPSALGIHHAMNPDVYRGLWGGAHCRDSPVQTDRKCDCAEGKCQAADRYYEQLEEVFMYSLAPSKVAALFAESIQGVGGTVQFPKGFLKKAYELVRSNGGLCVADEVQTGFGRTGDYFWGFESHEVIPDIVTMAKGIGNGYPLAAVVTTPEISQALGHAFHFNTFGGNPVACTAGMATLEVIEEEGLQKNSKIVGTYLLEELAKLRDEFAYVGDVRGKGLMIGVDLVKNKATREPIAAKHFADIWEDCKDMGVLLGRGGMNGNVIRIKPPMCVTKQDADFTVQVLRTALEKFTEKCEKCKTS</sequence>
<evidence type="ECO:0000256" key="12">
    <source>
        <dbReference type="ARBA" id="ARBA00039130"/>
    </source>
</evidence>
<comment type="catalytic activity">
    <reaction evidence="26">
        <text>3-oxopropanoate + L-alanine = beta-alanine + pyruvate</text>
        <dbReference type="Rhea" id="RHEA:14077"/>
        <dbReference type="ChEBI" id="CHEBI:15361"/>
        <dbReference type="ChEBI" id="CHEBI:33190"/>
        <dbReference type="ChEBI" id="CHEBI:57966"/>
        <dbReference type="ChEBI" id="CHEBI:57972"/>
        <dbReference type="EC" id="2.6.1.18"/>
    </reaction>
    <physiologicalReaction direction="right-to-left" evidence="26">
        <dbReference type="Rhea" id="RHEA:14079"/>
    </physiologicalReaction>
</comment>
<comment type="catalytic activity">
    <reaction evidence="18">
        <text>N(omega),N(omega)-dimethyl-L-arginine + pyruvate = 5-(3,3-dimethylguanidino)-2-oxopentanoate + L-alanine</text>
        <dbReference type="Rhea" id="RHEA:77303"/>
        <dbReference type="ChEBI" id="CHEBI:15361"/>
        <dbReference type="ChEBI" id="CHEBI:57972"/>
        <dbReference type="ChEBI" id="CHEBI:58326"/>
        <dbReference type="ChEBI" id="CHEBI:197301"/>
    </reaction>
</comment>
<evidence type="ECO:0000256" key="34">
    <source>
        <dbReference type="ARBA" id="ARBA00048560"/>
    </source>
</evidence>
<keyword evidence="6" id="KW-0032">Aminotransferase</keyword>
<evidence type="ECO:0000256" key="8">
    <source>
        <dbReference type="ARBA" id="ARBA00022898"/>
    </source>
</evidence>
<comment type="cofactor">
    <cofactor evidence="1">
        <name>pyridoxal 5'-phosphate</name>
        <dbReference type="ChEBI" id="CHEBI:597326"/>
    </cofactor>
</comment>
<dbReference type="PANTHER" id="PTHR45688">
    <property type="match status" value="1"/>
</dbReference>
<dbReference type="FunFam" id="3.40.640.10:FF:000055">
    <property type="entry name" value="Alanine--glyoxylate aminotransferase 2, mitochondrial"/>
    <property type="match status" value="1"/>
</dbReference>
<comment type="catalytic activity">
    <reaction evidence="34">
        <text>N(omega),N(omega)-dimethyl-L-arginine + 2-oxobutanoate = 5-(3,3-dimethylguanidino)-2-oxopentanoate + (2S)-2-aminobutanoate</text>
        <dbReference type="Rhea" id="RHEA:77351"/>
        <dbReference type="ChEBI" id="CHEBI:16763"/>
        <dbReference type="ChEBI" id="CHEBI:58326"/>
        <dbReference type="ChEBI" id="CHEBI:74359"/>
        <dbReference type="ChEBI" id="CHEBI:197301"/>
    </reaction>
</comment>
<dbReference type="GO" id="GO:0016223">
    <property type="term" value="F:beta-alanine:pyruvate transaminase activity"/>
    <property type="evidence" value="ECO:0007669"/>
    <property type="project" value="UniProtKB-EC"/>
</dbReference>
<evidence type="ECO:0000256" key="24">
    <source>
        <dbReference type="ARBA" id="ARBA00043777"/>
    </source>
</evidence>
<evidence type="ECO:0000256" key="32">
    <source>
        <dbReference type="ARBA" id="ARBA00048264"/>
    </source>
</evidence>
<dbReference type="InterPro" id="IPR015421">
    <property type="entry name" value="PyrdxlP-dep_Trfase_major"/>
</dbReference>
<evidence type="ECO:0000256" key="14">
    <source>
        <dbReference type="ARBA" id="ARBA00041662"/>
    </source>
</evidence>
<dbReference type="CDD" id="cd00610">
    <property type="entry name" value="OAT_like"/>
    <property type="match status" value="1"/>
</dbReference>
<organism evidence="40 41">
    <name type="scientific">Rhynocoris fuscipes</name>
    <dbReference type="NCBI Taxonomy" id="488301"/>
    <lineage>
        <taxon>Eukaryota</taxon>
        <taxon>Metazoa</taxon>
        <taxon>Ecdysozoa</taxon>
        <taxon>Arthropoda</taxon>
        <taxon>Hexapoda</taxon>
        <taxon>Insecta</taxon>
        <taxon>Pterygota</taxon>
        <taxon>Neoptera</taxon>
        <taxon>Paraneoptera</taxon>
        <taxon>Hemiptera</taxon>
        <taxon>Heteroptera</taxon>
        <taxon>Panheteroptera</taxon>
        <taxon>Cimicomorpha</taxon>
        <taxon>Reduviidae</taxon>
        <taxon>Harpactorinae</taxon>
        <taxon>Harpactorini</taxon>
        <taxon>Rhynocoris</taxon>
    </lineage>
</organism>
<keyword evidence="9" id="KW-0809">Transit peptide</keyword>
<evidence type="ECO:0000256" key="18">
    <source>
        <dbReference type="ARBA" id="ARBA00043669"/>
    </source>
</evidence>
<dbReference type="PANTHER" id="PTHR45688:SF3">
    <property type="entry name" value="ALANINE--GLYOXYLATE AMINOTRANSFERASE 2, MITOCHONDRIAL"/>
    <property type="match status" value="1"/>
</dbReference>
<dbReference type="InterPro" id="IPR015424">
    <property type="entry name" value="PyrdxlP-dep_Trfase"/>
</dbReference>
<evidence type="ECO:0000256" key="39">
    <source>
        <dbReference type="RuleBase" id="RU003560"/>
    </source>
</evidence>
<comment type="function">
    <text evidence="38">Multifunctional aminotransferase with a broad substrate specificity. Catalyzes the conversion of glyoxylate to glycine using alanine as the amino donor. Catalyzes metabolism of not L- but the D-isomer of D-beta-aminoisobutyric acid to generate 2-methyl-3-oxopropanoate and alanine. Catalyzes the transfer of the amino group from beta-alanine to pyruvate to yield L-alanine and 3-oxopropanoate. Can metabolize NG-monomethyl-L-arginine (NMMA), asymmetric NG,NG-dimethyl-L-arginine (ADMA) and symmetric NG,N'G-dimethyl-L-arginine (SDMA). ADMA is a potent inhibitor of nitric-oxide (NO) synthase, and this activity provides mechanism through which the kidney regulates blood pressure.</text>
</comment>
<comment type="catalytic activity">
    <reaction evidence="35">
        <text>N(omega)-methyl-L-arginine + glyoxylate = 5-(3-methylguanidino)-2-oxopentanoate + glycine</text>
        <dbReference type="Rhea" id="RHEA:77323"/>
        <dbReference type="ChEBI" id="CHEBI:36655"/>
        <dbReference type="ChEBI" id="CHEBI:57305"/>
        <dbReference type="ChEBI" id="CHEBI:114953"/>
        <dbReference type="ChEBI" id="CHEBI:197314"/>
    </reaction>
</comment>
<dbReference type="GO" id="GO:0009436">
    <property type="term" value="P:glyoxylate catabolic process"/>
    <property type="evidence" value="ECO:0007669"/>
    <property type="project" value="TreeGrafter"/>
</dbReference>
<evidence type="ECO:0000256" key="20">
    <source>
        <dbReference type="ARBA" id="ARBA00043726"/>
    </source>
</evidence>
<evidence type="ECO:0000256" key="3">
    <source>
        <dbReference type="ARBA" id="ARBA00008954"/>
    </source>
</evidence>
<evidence type="ECO:0000313" key="41">
    <source>
        <dbReference type="Proteomes" id="UP001461498"/>
    </source>
</evidence>
<keyword evidence="8 39" id="KW-0663">Pyridoxal phosphate</keyword>
<dbReference type="PROSITE" id="PS00600">
    <property type="entry name" value="AA_TRANSFER_CLASS_3"/>
    <property type="match status" value="1"/>
</dbReference>
<dbReference type="GO" id="GO:0019481">
    <property type="term" value="P:L-alanine catabolic process, by transamination"/>
    <property type="evidence" value="ECO:0007669"/>
    <property type="project" value="TreeGrafter"/>
</dbReference>
<comment type="catalytic activity">
    <reaction evidence="11">
        <text>glyoxylate + L-alanine = glycine + pyruvate</text>
        <dbReference type="Rhea" id="RHEA:24248"/>
        <dbReference type="ChEBI" id="CHEBI:15361"/>
        <dbReference type="ChEBI" id="CHEBI:36655"/>
        <dbReference type="ChEBI" id="CHEBI:57305"/>
        <dbReference type="ChEBI" id="CHEBI:57972"/>
        <dbReference type="EC" id="2.6.1.44"/>
    </reaction>
    <physiologicalReaction direction="left-to-right" evidence="11">
        <dbReference type="Rhea" id="RHEA:24249"/>
    </physiologicalReaction>
</comment>
<evidence type="ECO:0000256" key="6">
    <source>
        <dbReference type="ARBA" id="ARBA00022576"/>
    </source>
</evidence>
<dbReference type="GO" id="GO:0005739">
    <property type="term" value="C:mitochondrion"/>
    <property type="evidence" value="ECO:0007669"/>
    <property type="project" value="UniProtKB-SubCell"/>
</dbReference>
<comment type="catalytic activity">
    <reaction evidence="20">
        <text>(R)-3-amino-2-methylpropanoate + pyruvate = 2-methyl-3-oxopropanoate + L-alanine</text>
        <dbReference type="Rhea" id="RHEA:18393"/>
        <dbReference type="ChEBI" id="CHEBI:15361"/>
        <dbReference type="ChEBI" id="CHEBI:57700"/>
        <dbReference type="ChEBI" id="CHEBI:57731"/>
        <dbReference type="ChEBI" id="CHEBI:57972"/>
        <dbReference type="EC" id="2.6.1.40"/>
    </reaction>
    <physiologicalReaction direction="left-to-right" evidence="20">
        <dbReference type="Rhea" id="RHEA:18394"/>
    </physiologicalReaction>
</comment>
<evidence type="ECO:0000256" key="29">
    <source>
        <dbReference type="ARBA" id="ARBA00044257"/>
    </source>
</evidence>
<evidence type="ECO:0000256" key="25">
    <source>
        <dbReference type="ARBA" id="ARBA00043798"/>
    </source>
</evidence>
<dbReference type="SUPFAM" id="SSF53383">
    <property type="entry name" value="PLP-dependent transferases"/>
    <property type="match status" value="1"/>
</dbReference>
<dbReference type="Pfam" id="PF00202">
    <property type="entry name" value="Aminotran_3"/>
    <property type="match status" value="1"/>
</dbReference>
<evidence type="ECO:0000256" key="26">
    <source>
        <dbReference type="ARBA" id="ARBA00043825"/>
    </source>
</evidence>
<evidence type="ECO:0000313" key="40">
    <source>
        <dbReference type="EMBL" id="KAK9502839.1"/>
    </source>
</evidence>
<comment type="catalytic activity">
    <reaction evidence="19">
        <text>(2S)-2-aminobutanoate + glyoxylate = 2-oxobutanoate + glycine</text>
        <dbReference type="Rhea" id="RHEA:77339"/>
        <dbReference type="ChEBI" id="CHEBI:16763"/>
        <dbReference type="ChEBI" id="CHEBI:36655"/>
        <dbReference type="ChEBI" id="CHEBI:57305"/>
        <dbReference type="ChEBI" id="CHEBI:74359"/>
    </reaction>
</comment>
<evidence type="ECO:0000256" key="1">
    <source>
        <dbReference type="ARBA" id="ARBA00001933"/>
    </source>
</evidence>
<dbReference type="AlphaFoldDB" id="A0AAW1D2R1"/>
<dbReference type="PIRSF" id="PIRSF000521">
    <property type="entry name" value="Transaminase_4ab_Lys_Orn"/>
    <property type="match status" value="1"/>
</dbReference>
<comment type="catalytic activity">
    <reaction evidence="37">
        <text>N(omega),N('omega)-dimethyl-L-arginine + glyoxylate = 5-(3,3'-dimethylguanidino)-2-oxopentanoate + glycine</text>
        <dbReference type="Rhea" id="RHEA:77315"/>
        <dbReference type="ChEBI" id="CHEBI:36655"/>
        <dbReference type="ChEBI" id="CHEBI:57305"/>
        <dbReference type="ChEBI" id="CHEBI:197308"/>
        <dbReference type="ChEBI" id="CHEBI:197310"/>
    </reaction>
</comment>
<comment type="subunit">
    <text evidence="4">Homotetramer.</text>
</comment>
<dbReference type="Gene3D" id="3.40.640.10">
    <property type="entry name" value="Type I PLP-dependent aspartate aminotransferase-like (Major domain)"/>
    <property type="match status" value="1"/>
</dbReference>
<comment type="catalytic activity">
    <reaction evidence="32">
        <text>L-ornithine + glyoxylate = 5-amino-2-oxopentanoate + glycine</text>
        <dbReference type="Rhea" id="RHEA:77331"/>
        <dbReference type="ChEBI" id="CHEBI:36655"/>
        <dbReference type="ChEBI" id="CHEBI:46911"/>
        <dbReference type="ChEBI" id="CHEBI:57305"/>
        <dbReference type="ChEBI" id="CHEBI:58802"/>
    </reaction>
</comment>
<evidence type="ECO:0000256" key="38">
    <source>
        <dbReference type="ARBA" id="ARBA00058068"/>
    </source>
</evidence>
<comment type="catalytic activity">
    <reaction evidence="36">
        <text>oxaloacetate + L-alanine = L-aspartate + pyruvate</text>
        <dbReference type="Rhea" id="RHEA:77347"/>
        <dbReference type="ChEBI" id="CHEBI:15361"/>
        <dbReference type="ChEBI" id="CHEBI:16452"/>
        <dbReference type="ChEBI" id="CHEBI:29991"/>
        <dbReference type="ChEBI" id="CHEBI:57972"/>
    </reaction>
</comment>